<accession>A0AAD2CI55</accession>
<keyword evidence="2" id="KW-1185">Reference proteome</keyword>
<evidence type="ECO:0000313" key="1">
    <source>
        <dbReference type="EMBL" id="CAJ1934976.1"/>
    </source>
</evidence>
<comment type="caution">
    <text evidence="1">The sequence shown here is derived from an EMBL/GenBank/DDBJ whole genome shotgun (WGS) entry which is preliminary data.</text>
</comment>
<name>A0AAD2CI55_9STRA</name>
<feature type="non-terminal residue" evidence="1">
    <location>
        <position position="1"/>
    </location>
</feature>
<gene>
    <name evidence="1" type="ORF">CYCCA115_LOCUS4313</name>
</gene>
<sequence length="32" mass="3593">TAVIKWSADDDLLLIGMNESLDISESIYDHDI</sequence>
<reference evidence="1" key="1">
    <citation type="submission" date="2023-08" db="EMBL/GenBank/DDBJ databases">
        <authorList>
            <person name="Audoor S."/>
            <person name="Bilcke G."/>
        </authorList>
    </citation>
    <scope>NUCLEOTIDE SEQUENCE</scope>
</reference>
<dbReference type="AlphaFoldDB" id="A0AAD2CI55"/>
<organism evidence="1 2">
    <name type="scientific">Cylindrotheca closterium</name>
    <dbReference type="NCBI Taxonomy" id="2856"/>
    <lineage>
        <taxon>Eukaryota</taxon>
        <taxon>Sar</taxon>
        <taxon>Stramenopiles</taxon>
        <taxon>Ochrophyta</taxon>
        <taxon>Bacillariophyta</taxon>
        <taxon>Bacillariophyceae</taxon>
        <taxon>Bacillariophycidae</taxon>
        <taxon>Bacillariales</taxon>
        <taxon>Bacillariaceae</taxon>
        <taxon>Cylindrotheca</taxon>
    </lineage>
</organism>
<evidence type="ECO:0000313" key="2">
    <source>
        <dbReference type="Proteomes" id="UP001295423"/>
    </source>
</evidence>
<proteinExistence type="predicted"/>
<protein>
    <submittedName>
        <fullName evidence="1">Uncharacterized protein</fullName>
    </submittedName>
</protein>
<dbReference type="EMBL" id="CAKOGP040000433">
    <property type="protein sequence ID" value="CAJ1934976.1"/>
    <property type="molecule type" value="Genomic_DNA"/>
</dbReference>
<dbReference type="Proteomes" id="UP001295423">
    <property type="component" value="Unassembled WGS sequence"/>
</dbReference>